<dbReference type="EMBL" id="BAABRV010000005">
    <property type="protein sequence ID" value="GAA5534064.1"/>
    <property type="molecule type" value="Genomic_DNA"/>
</dbReference>
<protein>
    <submittedName>
        <fullName evidence="2">Uncharacterized protein</fullName>
    </submittedName>
</protein>
<comment type="caution">
    <text evidence="2">The sequence shown here is derived from an EMBL/GenBank/DDBJ whole genome shotgun (WGS) entry which is preliminary data.</text>
</comment>
<accession>A0ABP9XFE2</accession>
<evidence type="ECO:0000313" key="3">
    <source>
        <dbReference type="Proteomes" id="UP001404956"/>
    </source>
</evidence>
<dbReference type="RefSeq" id="WP_345455051.1">
    <property type="nucleotide sequence ID" value="NZ_BAABRV010000005.1"/>
</dbReference>
<evidence type="ECO:0000313" key="2">
    <source>
        <dbReference type="EMBL" id="GAA5534064.1"/>
    </source>
</evidence>
<sequence>MKMKLAPLAFLPLLGACAPVMTTAAPTTVTTTAQYRAAPLRVGEDNPVLAAIVSLAPAAPRGEGRQPWRAEEIERNSLVLRSRAAVLNTRTFESTLRNLPYEMVFNAITATNVTTVTATYSSQHEETAQYIFGQLDKKFQRVK</sequence>
<proteinExistence type="predicted"/>
<dbReference type="Proteomes" id="UP001404956">
    <property type="component" value="Unassembled WGS sequence"/>
</dbReference>
<feature type="chain" id="PRO_5045596165" evidence="1">
    <location>
        <begin position="25"/>
        <end position="143"/>
    </location>
</feature>
<organism evidence="2 3">
    <name type="scientific">Deinococcus aluminii</name>
    <dbReference type="NCBI Taxonomy" id="1656885"/>
    <lineage>
        <taxon>Bacteria</taxon>
        <taxon>Thermotogati</taxon>
        <taxon>Deinococcota</taxon>
        <taxon>Deinococci</taxon>
        <taxon>Deinococcales</taxon>
        <taxon>Deinococcaceae</taxon>
        <taxon>Deinococcus</taxon>
    </lineage>
</organism>
<evidence type="ECO:0000256" key="1">
    <source>
        <dbReference type="SAM" id="SignalP"/>
    </source>
</evidence>
<keyword evidence="3" id="KW-1185">Reference proteome</keyword>
<gene>
    <name evidence="2" type="ORF">Dalu01_02472</name>
</gene>
<feature type="signal peptide" evidence="1">
    <location>
        <begin position="1"/>
        <end position="24"/>
    </location>
</feature>
<dbReference type="PROSITE" id="PS51257">
    <property type="entry name" value="PROKAR_LIPOPROTEIN"/>
    <property type="match status" value="1"/>
</dbReference>
<reference evidence="2 3" key="1">
    <citation type="submission" date="2024-02" db="EMBL/GenBank/DDBJ databases">
        <title>Deinococcus aluminii NBRC 112889.</title>
        <authorList>
            <person name="Ichikawa N."/>
            <person name="Katano-Makiyama Y."/>
            <person name="Hidaka K."/>
        </authorList>
    </citation>
    <scope>NUCLEOTIDE SEQUENCE [LARGE SCALE GENOMIC DNA]</scope>
    <source>
        <strain evidence="2 3">NBRC 112889</strain>
    </source>
</reference>
<name>A0ABP9XFE2_9DEIO</name>
<keyword evidence="1" id="KW-0732">Signal</keyword>